<evidence type="ECO:0000256" key="1">
    <source>
        <dbReference type="SAM" id="MobiDB-lite"/>
    </source>
</evidence>
<dbReference type="Proteomes" id="UP000007517">
    <property type="component" value="Chromosome"/>
</dbReference>
<keyword evidence="3" id="KW-1185">Reference proteome</keyword>
<sequence>MLHGFQKRERWSHPLRDDEARQFSSESVINSEENWRRPAHASSKAALQQDCLTAG</sequence>
<dbReference type="HOGENOM" id="CLU_3022915_0_0_11"/>
<feature type="region of interest" description="Disordered" evidence="1">
    <location>
        <begin position="1"/>
        <end position="55"/>
    </location>
</feature>
<organism evidence="2 3">
    <name type="scientific">Blastococcus saxobsidens (strain DD2)</name>
    <dbReference type="NCBI Taxonomy" id="1146883"/>
    <lineage>
        <taxon>Bacteria</taxon>
        <taxon>Bacillati</taxon>
        <taxon>Actinomycetota</taxon>
        <taxon>Actinomycetes</taxon>
        <taxon>Geodermatophilales</taxon>
        <taxon>Geodermatophilaceae</taxon>
        <taxon>Blastococcus</taxon>
    </lineage>
</organism>
<reference evidence="3" key="2">
    <citation type="submission" date="2012-02" db="EMBL/GenBank/DDBJ databases">
        <title>Complete genome sequence of Blastococcus saxobsidens strain DD2.</title>
        <authorList>
            <person name="Genoscope."/>
        </authorList>
    </citation>
    <scope>NUCLEOTIDE SEQUENCE [LARGE SCALE GENOMIC DNA]</scope>
    <source>
        <strain evidence="3">DD2</strain>
    </source>
</reference>
<reference evidence="2 3" key="1">
    <citation type="journal article" date="2012" name="J. Bacteriol.">
        <title>Genome Sequence of Blastococcus saxobsidens DD2, a Stone-Inhabiting Bacterium.</title>
        <authorList>
            <person name="Chouaia B."/>
            <person name="Crotti E."/>
            <person name="Brusetti L."/>
            <person name="Daffonchio D."/>
            <person name="Essoussi I."/>
            <person name="Nouioui I."/>
            <person name="Sbissi I."/>
            <person name="Ghodhbane-Gtari F."/>
            <person name="Gtari M."/>
            <person name="Vacherie B."/>
            <person name="Barbe V."/>
            <person name="Medigue C."/>
            <person name="Gury J."/>
            <person name="Pujic P."/>
            <person name="Normand P."/>
        </authorList>
    </citation>
    <scope>NUCLEOTIDE SEQUENCE [LARGE SCALE GENOMIC DNA]</scope>
    <source>
        <strain evidence="2 3">DD2</strain>
    </source>
</reference>
<proteinExistence type="predicted"/>
<dbReference type="KEGG" id="bsd:BLASA_5041"/>
<feature type="compositionally biased region" description="Polar residues" evidence="1">
    <location>
        <begin position="22"/>
        <end position="32"/>
    </location>
</feature>
<evidence type="ECO:0000313" key="2">
    <source>
        <dbReference type="EMBL" id="CCG05815.1"/>
    </source>
</evidence>
<dbReference type="EMBL" id="FO117623">
    <property type="protein sequence ID" value="CCG05815.1"/>
    <property type="molecule type" value="Genomic_DNA"/>
</dbReference>
<evidence type="ECO:0000313" key="3">
    <source>
        <dbReference type="Proteomes" id="UP000007517"/>
    </source>
</evidence>
<dbReference type="AlphaFoldDB" id="H6RVY5"/>
<gene>
    <name evidence="2" type="ordered locus">BLASA_5041</name>
</gene>
<name>H6RVY5_BLASD</name>
<feature type="compositionally biased region" description="Basic and acidic residues" evidence="1">
    <location>
        <begin position="1"/>
        <end position="21"/>
    </location>
</feature>
<dbReference type="STRING" id="1146883.BLASA_5041"/>
<protein>
    <submittedName>
        <fullName evidence="2">Uncharacterized protein</fullName>
    </submittedName>
</protein>
<accession>H6RVY5</accession>